<protein>
    <submittedName>
        <fullName evidence="8">Mercuric reductase</fullName>
    </submittedName>
</protein>
<feature type="domain" description="FAD/NAD(P)-binding" evidence="7">
    <location>
        <begin position="49"/>
        <end position="365"/>
    </location>
</feature>
<dbReference type="EMBL" id="CP042906">
    <property type="protein sequence ID" value="QEX16226.1"/>
    <property type="molecule type" value="Genomic_DNA"/>
</dbReference>
<evidence type="ECO:0000256" key="4">
    <source>
        <dbReference type="ARBA" id="ARBA00023002"/>
    </source>
</evidence>
<sequence length="518" mass="55798">MNNPLAPEERAVPQIVERLGGPLNDIVDPAFLDNVHPVAWRNPEPADGYNLVILGAGPAGLTAARAAAALGAKVALVERGLIGGGSLNVGCVPSKAIIRTARLYAEMRAARSLGGQVPRGVDMDFAAVMGRIRRIQTRLSRSESARGLSALGIDVFFGEACFSGPRTVTVAGKTLRFRKALVATGARPLPPTIPGLAEAGFLTNENVFGLTECPRRLLVIGGGPLGCELAQAFCRLGSHVVIAQDDPMFLPREERDAAQILSDALARDGVEIHLNTQAVAVRIERGEKVVDLVSADYRVSVAVDEILTGIGRVPAVEGLNLEAAGVEYDSNTGIRVNDFLQTTNRRIYAAGDVCLEHKFTHTADASARIVVRNALFLGRRRMSALTIPWCTYTDPEIAHVGLYVQDAWEKAIPVRTFTILMHDVDRAITDGEEEGFVKIHVKQGTDRILGATIVARHAGEMINGLSLAITSGIGLRAFARVIHAYPTQAEAIKMAADAYNRTRLTPTLKALSRRWLHW</sequence>
<dbReference type="PANTHER" id="PTHR43014:SF2">
    <property type="entry name" value="MERCURIC REDUCTASE"/>
    <property type="match status" value="1"/>
</dbReference>
<dbReference type="AlphaFoldDB" id="A0A5J6MN96"/>
<proteinExistence type="inferred from homology"/>
<dbReference type="InterPro" id="IPR004099">
    <property type="entry name" value="Pyr_nucl-diS_OxRdtase_dimer"/>
</dbReference>
<dbReference type="FunFam" id="3.30.390.30:FF:000001">
    <property type="entry name" value="Dihydrolipoyl dehydrogenase"/>
    <property type="match status" value="1"/>
</dbReference>
<dbReference type="OrthoDB" id="9764616at2"/>
<keyword evidence="9" id="KW-1185">Reference proteome</keyword>
<dbReference type="Pfam" id="PF07992">
    <property type="entry name" value="Pyr_redox_2"/>
    <property type="match status" value="1"/>
</dbReference>
<evidence type="ECO:0000259" key="7">
    <source>
        <dbReference type="Pfam" id="PF07992"/>
    </source>
</evidence>
<dbReference type="InterPro" id="IPR016156">
    <property type="entry name" value="FAD/NAD-linked_Rdtase_dimer_sf"/>
</dbReference>
<dbReference type="GO" id="GO:0003955">
    <property type="term" value="F:NAD(P)H dehydrogenase (quinone) activity"/>
    <property type="evidence" value="ECO:0007669"/>
    <property type="project" value="TreeGrafter"/>
</dbReference>
<feature type="binding site" evidence="5">
    <location>
        <position position="95"/>
    </location>
    <ligand>
        <name>FAD</name>
        <dbReference type="ChEBI" id="CHEBI:57692"/>
    </ligand>
</feature>
<evidence type="ECO:0000313" key="8">
    <source>
        <dbReference type="EMBL" id="QEX16226.1"/>
    </source>
</evidence>
<reference evidence="8 9" key="1">
    <citation type="submission" date="2019-08" db="EMBL/GenBank/DDBJ databases">
        <title>Hyperibacter terrae gen. nov., sp. nov. and Hyperibacter viscosus sp. nov., two new members in the family Rhodospirillaceae isolated from the rhizosphere of Hypericum perforatum.</title>
        <authorList>
            <person name="Noviana Z."/>
        </authorList>
    </citation>
    <scope>NUCLEOTIDE SEQUENCE [LARGE SCALE GENOMIC DNA]</scope>
    <source>
        <strain evidence="8 9">R5913</strain>
    </source>
</reference>
<dbReference type="Gene3D" id="3.30.390.30">
    <property type="match status" value="1"/>
</dbReference>
<comment type="cofactor">
    <cofactor evidence="5">
        <name>FAD</name>
        <dbReference type="ChEBI" id="CHEBI:57692"/>
    </cofactor>
    <text evidence="5">Binds 1 FAD per subunit.</text>
</comment>
<dbReference type="PIRSF" id="PIRSF000350">
    <property type="entry name" value="Mercury_reductase_MerA"/>
    <property type="match status" value="1"/>
</dbReference>
<comment type="similarity">
    <text evidence="1">Belongs to the class-I pyridine nucleotide-disulfide oxidoreductase family.</text>
</comment>
<accession>A0A5J6MN96</accession>
<dbReference type="NCBIfam" id="NF004991">
    <property type="entry name" value="PRK06370.1-3"/>
    <property type="match status" value="1"/>
</dbReference>
<evidence type="ECO:0000256" key="5">
    <source>
        <dbReference type="PIRSR" id="PIRSR000350-3"/>
    </source>
</evidence>
<dbReference type="InterPro" id="IPR023753">
    <property type="entry name" value="FAD/NAD-binding_dom"/>
</dbReference>
<dbReference type="Pfam" id="PF02852">
    <property type="entry name" value="Pyr_redox_dim"/>
    <property type="match status" value="1"/>
</dbReference>
<feature type="binding site" evidence="5">
    <location>
        <position position="311"/>
    </location>
    <ligand>
        <name>NAD(+)</name>
        <dbReference type="ChEBI" id="CHEBI:57540"/>
    </ligand>
</feature>
<keyword evidence="2" id="KW-0285">Flavoprotein</keyword>
<dbReference type="PRINTS" id="PR00411">
    <property type="entry name" value="PNDRDTASEI"/>
</dbReference>
<keyword evidence="4" id="KW-0560">Oxidoreductase</keyword>
<evidence type="ECO:0000256" key="1">
    <source>
        <dbReference type="ARBA" id="ARBA00007532"/>
    </source>
</evidence>
<organism evidence="8 9">
    <name type="scientific">Hypericibacter terrae</name>
    <dbReference type="NCBI Taxonomy" id="2602015"/>
    <lineage>
        <taxon>Bacteria</taxon>
        <taxon>Pseudomonadati</taxon>
        <taxon>Pseudomonadota</taxon>
        <taxon>Alphaproteobacteria</taxon>
        <taxon>Rhodospirillales</taxon>
        <taxon>Dongiaceae</taxon>
        <taxon>Hypericibacter</taxon>
    </lineage>
</organism>
<keyword evidence="3 5" id="KW-0274">FAD</keyword>
<gene>
    <name evidence="8" type="ORF">FRZ44_15180</name>
</gene>
<feature type="binding site" evidence="5">
    <location>
        <position position="352"/>
    </location>
    <ligand>
        <name>FAD</name>
        <dbReference type="ChEBI" id="CHEBI:57692"/>
    </ligand>
</feature>
<dbReference type="Proteomes" id="UP000326202">
    <property type="component" value="Chromosome"/>
</dbReference>
<evidence type="ECO:0000313" key="9">
    <source>
        <dbReference type="Proteomes" id="UP000326202"/>
    </source>
</evidence>
<evidence type="ECO:0000259" key="6">
    <source>
        <dbReference type="Pfam" id="PF02852"/>
    </source>
</evidence>
<dbReference type="Gene3D" id="3.50.50.60">
    <property type="entry name" value="FAD/NAD(P)-binding domain"/>
    <property type="match status" value="2"/>
</dbReference>
<evidence type="ECO:0000256" key="2">
    <source>
        <dbReference type="ARBA" id="ARBA00022630"/>
    </source>
</evidence>
<feature type="domain" description="Pyridine nucleotide-disulphide oxidoreductase dimerisation" evidence="6">
    <location>
        <begin position="387"/>
        <end position="495"/>
    </location>
</feature>
<dbReference type="RefSeq" id="WP_151176607.1">
    <property type="nucleotide sequence ID" value="NZ_CP042906.1"/>
</dbReference>
<dbReference type="PRINTS" id="PR00368">
    <property type="entry name" value="FADPNR"/>
</dbReference>
<name>A0A5J6MN96_9PROT</name>
<keyword evidence="5" id="KW-0520">NAD</keyword>
<dbReference type="SUPFAM" id="SSF55424">
    <property type="entry name" value="FAD/NAD-linked reductases, dimerisation (C-terminal) domain"/>
    <property type="match status" value="1"/>
</dbReference>
<keyword evidence="5" id="KW-0547">Nucleotide-binding</keyword>
<dbReference type="InterPro" id="IPR001100">
    <property type="entry name" value="Pyr_nuc-diS_OxRdtase"/>
</dbReference>
<dbReference type="PANTHER" id="PTHR43014">
    <property type="entry name" value="MERCURIC REDUCTASE"/>
    <property type="match status" value="1"/>
</dbReference>
<dbReference type="KEGG" id="htq:FRZ44_15180"/>
<dbReference type="GO" id="GO:0050660">
    <property type="term" value="F:flavin adenine dinucleotide binding"/>
    <property type="evidence" value="ECO:0007669"/>
    <property type="project" value="TreeGrafter"/>
</dbReference>
<dbReference type="SUPFAM" id="SSF51905">
    <property type="entry name" value="FAD/NAD(P)-binding domain"/>
    <property type="match status" value="1"/>
</dbReference>
<dbReference type="InterPro" id="IPR036188">
    <property type="entry name" value="FAD/NAD-bd_sf"/>
</dbReference>
<evidence type="ECO:0000256" key="3">
    <source>
        <dbReference type="ARBA" id="ARBA00022827"/>
    </source>
</evidence>
<feature type="binding site" evidence="5">
    <location>
        <begin position="221"/>
        <end position="228"/>
    </location>
    <ligand>
        <name>NAD(+)</name>
        <dbReference type="ChEBI" id="CHEBI:57540"/>
    </ligand>
</feature>